<protein>
    <recommendedName>
        <fullName evidence="1">Reverse transcriptase domain-containing protein</fullName>
    </recommendedName>
</protein>
<keyword evidence="3" id="KW-1185">Reference proteome</keyword>
<dbReference type="SUPFAM" id="SSF56672">
    <property type="entry name" value="DNA/RNA polymerases"/>
    <property type="match status" value="1"/>
</dbReference>
<evidence type="ECO:0000259" key="1">
    <source>
        <dbReference type="PROSITE" id="PS50878"/>
    </source>
</evidence>
<dbReference type="InterPro" id="IPR000477">
    <property type="entry name" value="RT_dom"/>
</dbReference>
<dbReference type="Pfam" id="PF00078">
    <property type="entry name" value="RVT_1"/>
    <property type="match status" value="1"/>
</dbReference>
<reference evidence="2" key="2">
    <citation type="journal article" date="2024" name="Plant">
        <title>Genomic evolution and insights into agronomic trait innovations of Sesamum species.</title>
        <authorList>
            <person name="Miao H."/>
            <person name="Wang L."/>
            <person name="Qu L."/>
            <person name="Liu H."/>
            <person name="Sun Y."/>
            <person name="Le M."/>
            <person name="Wang Q."/>
            <person name="Wei S."/>
            <person name="Zheng Y."/>
            <person name="Lin W."/>
            <person name="Duan Y."/>
            <person name="Cao H."/>
            <person name="Xiong S."/>
            <person name="Wang X."/>
            <person name="Wei L."/>
            <person name="Li C."/>
            <person name="Ma Q."/>
            <person name="Ju M."/>
            <person name="Zhao R."/>
            <person name="Li G."/>
            <person name="Mu C."/>
            <person name="Tian Q."/>
            <person name="Mei H."/>
            <person name="Zhang T."/>
            <person name="Gao T."/>
            <person name="Zhang H."/>
        </authorList>
    </citation>
    <scope>NUCLEOTIDE SEQUENCE</scope>
    <source>
        <strain evidence="2">K16</strain>
    </source>
</reference>
<dbReference type="InterPro" id="IPR043502">
    <property type="entry name" value="DNA/RNA_pol_sf"/>
</dbReference>
<organism evidence="2 3">
    <name type="scientific">Sesamum angolense</name>
    <dbReference type="NCBI Taxonomy" id="2727404"/>
    <lineage>
        <taxon>Eukaryota</taxon>
        <taxon>Viridiplantae</taxon>
        <taxon>Streptophyta</taxon>
        <taxon>Embryophyta</taxon>
        <taxon>Tracheophyta</taxon>
        <taxon>Spermatophyta</taxon>
        <taxon>Magnoliopsida</taxon>
        <taxon>eudicotyledons</taxon>
        <taxon>Gunneridae</taxon>
        <taxon>Pentapetalae</taxon>
        <taxon>asterids</taxon>
        <taxon>lamiids</taxon>
        <taxon>Lamiales</taxon>
        <taxon>Pedaliaceae</taxon>
        <taxon>Sesamum</taxon>
    </lineage>
</organism>
<feature type="domain" description="Reverse transcriptase" evidence="1">
    <location>
        <begin position="1"/>
        <end position="55"/>
    </location>
</feature>
<dbReference type="AlphaFoldDB" id="A0AAE1WBN1"/>
<dbReference type="Proteomes" id="UP001289374">
    <property type="component" value="Unassembled WGS sequence"/>
</dbReference>
<evidence type="ECO:0000313" key="2">
    <source>
        <dbReference type="EMBL" id="KAK4390356.1"/>
    </source>
</evidence>
<dbReference type="EMBL" id="JACGWL010000012">
    <property type="protein sequence ID" value="KAK4390356.1"/>
    <property type="molecule type" value="Genomic_DNA"/>
</dbReference>
<dbReference type="InterPro" id="IPR036397">
    <property type="entry name" value="RNaseH_sf"/>
</dbReference>
<dbReference type="PANTHER" id="PTHR48475:SF2">
    <property type="entry name" value="RIBONUCLEASE H"/>
    <property type="match status" value="1"/>
</dbReference>
<dbReference type="GO" id="GO:0003676">
    <property type="term" value="F:nucleic acid binding"/>
    <property type="evidence" value="ECO:0007669"/>
    <property type="project" value="InterPro"/>
</dbReference>
<dbReference type="InterPro" id="IPR043128">
    <property type="entry name" value="Rev_trsase/Diguanyl_cyclase"/>
</dbReference>
<dbReference type="PROSITE" id="PS50878">
    <property type="entry name" value="RT_POL"/>
    <property type="match status" value="1"/>
</dbReference>
<gene>
    <name evidence="2" type="ORF">Sango_2098900</name>
</gene>
<dbReference type="Gene3D" id="3.30.420.10">
    <property type="entry name" value="Ribonuclease H-like superfamily/Ribonuclease H"/>
    <property type="match status" value="1"/>
</dbReference>
<sequence length="207" mass="24309">MEVYVDDMLVKSKEARSYVENLEETFVVLRKYKLKLNPAKCAFGVSGGCFLGFLVQGIKKRLDRMGGNWVEELTSVLWLYRTTLRGSIWESTFFLVYGTEAPIPAELGIPSHRIMHFNEESNSQLLKEHLDLVDELRETTFIRTQRYKSTMINAHNRRVKTRHFQVEDLVLQRVDTLKPVGKLDPKWEDPYEIYKIIENRAYMLENT</sequence>
<reference evidence="2" key="1">
    <citation type="submission" date="2020-06" db="EMBL/GenBank/DDBJ databases">
        <authorList>
            <person name="Li T."/>
            <person name="Hu X."/>
            <person name="Zhang T."/>
            <person name="Song X."/>
            <person name="Zhang H."/>
            <person name="Dai N."/>
            <person name="Sheng W."/>
            <person name="Hou X."/>
            <person name="Wei L."/>
        </authorList>
    </citation>
    <scope>NUCLEOTIDE SEQUENCE</scope>
    <source>
        <strain evidence="2">K16</strain>
        <tissue evidence="2">Leaf</tissue>
    </source>
</reference>
<dbReference type="Gene3D" id="3.30.70.270">
    <property type="match status" value="1"/>
</dbReference>
<evidence type="ECO:0000313" key="3">
    <source>
        <dbReference type="Proteomes" id="UP001289374"/>
    </source>
</evidence>
<proteinExistence type="predicted"/>
<comment type="caution">
    <text evidence="2">The sequence shown here is derived from an EMBL/GenBank/DDBJ whole genome shotgun (WGS) entry which is preliminary data.</text>
</comment>
<dbReference type="PANTHER" id="PTHR48475">
    <property type="entry name" value="RIBONUCLEASE H"/>
    <property type="match status" value="1"/>
</dbReference>
<name>A0AAE1WBN1_9LAMI</name>
<accession>A0AAE1WBN1</accession>